<dbReference type="PANTHER" id="PTHR47572:SF4">
    <property type="entry name" value="LACTONASE DRP35"/>
    <property type="match status" value="1"/>
</dbReference>
<evidence type="ECO:0000313" key="4">
    <source>
        <dbReference type="Proteomes" id="UP001597118"/>
    </source>
</evidence>
<organism evidence="3 4">
    <name type="scientific">Pseudopedobacter beijingensis</name>
    <dbReference type="NCBI Taxonomy" id="1207056"/>
    <lineage>
        <taxon>Bacteria</taxon>
        <taxon>Pseudomonadati</taxon>
        <taxon>Bacteroidota</taxon>
        <taxon>Sphingobacteriia</taxon>
        <taxon>Sphingobacteriales</taxon>
        <taxon>Sphingobacteriaceae</taxon>
        <taxon>Pseudopedobacter</taxon>
    </lineage>
</organism>
<keyword evidence="1" id="KW-0378">Hydrolase</keyword>
<dbReference type="SUPFAM" id="SSF63829">
    <property type="entry name" value="Calcium-dependent phosphotriesterase"/>
    <property type="match status" value="1"/>
</dbReference>
<comment type="caution">
    <text evidence="3">The sequence shown here is derived from an EMBL/GenBank/DDBJ whole genome shotgun (WGS) entry which is preliminary data.</text>
</comment>
<dbReference type="Gene3D" id="2.120.10.30">
    <property type="entry name" value="TolB, C-terminal domain"/>
    <property type="match status" value="1"/>
</dbReference>
<feature type="domain" description="SMP-30/Gluconolactonase/LRE-like region" evidence="2">
    <location>
        <begin position="44"/>
        <end position="284"/>
    </location>
</feature>
<evidence type="ECO:0000313" key="3">
    <source>
        <dbReference type="EMBL" id="MFD1628702.1"/>
    </source>
</evidence>
<evidence type="ECO:0000259" key="2">
    <source>
        <dbReference type="Pfam" id="PF08450"/>
    </source>
</evidence>
<gene>
    <name evidence="3" type="ORF">ACFSAH_02375</name>
</gene>
<protein>
    <submittedName>
        <fullName evidence="3">SMP-30/gluconolactonase/LRE family protein</fullName>
    </submittedName>
</protein>
<accession>A0ABW4I9T5</accession>
<dbReference type="PANTHER" id="PTHR47572">
    <property type="entry name" value="LIPOPROTEIN-RELATED"/>
    <property type="match status" value="1"/>
</dbReference>
<dbReference type="Proteomes" id="UP001597118">
    <property type="component" value="Unassembled WGS sequence"/>
</dbReference>
<evidence type="ECO:0000256" key="1">
    <source>
        <dbReference type="ARBA" id="ARBA00022801"/>
    </source>
</evidence>
<sequence>MKTSWKKLAVLLFSMIQIGESYCQVSSIVKDGVKPILIARSFSFSEGPAVDKKGNVFFTDQPNNKIWKYDIKGNLSLFMDSAGRSNGMFFDSKGNLLACADENNQLWSIGKNKQKVVLSDNINGKLYNGPNDVWVSAAGHVYFTDPYYKRSYWTRTQTALSVSGLYVLYKGASEAVLLDSNFVRPNGIIGFPTGNILYVADIGDNKTYKYTILSDGSLSERTLFVNKGSDGMTIDTKGNVYTTGKDIVVFDRTGQQIAHIPVPEPKTTNLSFYGRKREKLFITAGKGVYLLDMQVRGFK</sequence>
<dbReference type="InterPro" id="IPR011042">
    <property type="entry name" value="6-blade_b-propeller_TolB-like"/>
</dbReference>
<keyword evidence="4" id="KW-1185">Reference proteome</keyword>
<dbReference type="InterPro" id="IPR051262">
    <property type="entry name" value="SMP-30/CGR1_Lactonase"/>
</dbReference>
<dbReference type="Pfam" id="PF08450">
    <property type="entry name" value="SGL"/>
    <property type="match status" value="1"/>
</dbReference>
<dbReference type="InterPro" id="IPR013658">
    <property type="entry name" value="SGL"/>
</dbReference>
<name>A0ABW4I9T5_9SPHI</name>
<proteinExistence type="predicted"/>
<reference evidence="4" key="1">
    <citation type="journal article" date="2019" name="Int. J. Syst. Evol. Microbiol.">
        <title>The Global Catalogue of Microorganisms (GCM) 10K type strain sequencing project: providing services to taxonomists for standard genome sequencing and annotation.</title>
        <authorList>
            <consortium name="The Broad Institute Genomics Platform"/>
            <consortium name="The Broad Institute Genome Sequencing Center for Infectious Disease"/>
            <person name="Wu L."/>
            <person name="Ma J."/>
        </authorList>
    </citation>
    <scope>NUCLEOTIDE SEQUENCE [LARGE SCALE GENOMIC DNA]</scope>
    <source>
        <strain evidence="4">CCUG 53762</strain>
    </source>
</reference>
<dbReference type="EMBL" id="JBHUDG010000003">
    <property type="protein sequence ID" value="MFD1628702.1"/>
    <property type="molecule type" value="Genomic_DNA"/>
</dbReference>
<dbReference type="RefSeq" id="WP_379661088.1">
    <property type="nucleotide sequence ID" value="NZ_JBHUDG010000003.1"/>
</dbReference>